<protein>
    <recommendedName>
        <fullName evidence="2">HIT domain-containing protein</fullName>
    </recommendedName>
</protein>
<dbReference type="AlphaFoldDB" id="X1DAR8"/>
<reference evidence="1" key="1">
    <citation type="journal article" date="2014" name="Front. Microbiol.">
        <title>High frequency of phylogenetically diverse reductive dehalogenase-homologous genes in deep subseafloor sedimentary metagenomes.</title>
        <authorList>
            <person name="Kawai M."/>
            <person name="Futagami T."/>
            <person name="Toyoda A."/>
            <person name="Takaki Y."/>
            <person name="Nishi S."/>
            <person name="Hori S."/>
            <person name="Arai W."/>
            <person name="Tsubouchi T."/>
            <person name="Morono Y."/>
            <person name="Uchiyama I."/>
            <person name="Ito T."/>
            <person name="Fujiyama A."/>
            <person name="Inagaki F."/>
            <person name="Takami H."/>
        </authorList>
    </citation>
    <scope>NUCLEOTIDE SEQUENCE</scope>
    <source>
        <strain evidence="1">Expedition CK06-06</strain>
    </source>
</reference>
<dbReference type="SUPFAM" id="SSF54197">
    <property type="entry name" value="HIT-like"/>
    <property type="match status" value="1"/>
</dbReference>
<sequence length="282" mass="32457">PIGDGYTIIIAQDEIRRDNPFSKMARRIEKIPDASKALTLINRYPSMARIVDDDIEQYILENLPSQLKLSKGINLVTISRHFYPSLCFNLIPEEVLAGIFLSMKAAIIYCIEEAINRDYYDIPVVPFFNIGRKVGGSQPRIHSQTYIDLNMDGHGSRLEGYLEAFKDMGDNCHLCQTTHGNTDRIILNTEFWTFYTTGSPVRNYHIRFHPIEHIRRFSQLKINQIEDLAHSLKIIFQALDDTEIDKNRNILFNCCPYGYNANFHLFADIIPHETIGGLEMAE</sequence>
<name>X1DAR8_9ZZZZ</name>
<dbReference type="EMBL" id="BART01024836">
    <property type="protein sequence ID" value="GAG93491.1"/>
    <property type="molecule type" value="Genomic_DNA"/>
</dbReference>
<dbReference type="InterPro" id="IPR036265">
    <property type="entry name" value="HIT-like_sf"/>
</dbReference>
<feature type="non-terminal residue" evidence="1">
    <location>
        <position position="282"/>
    </location>
</feature>
<evidence type="ECO:0008006" key="2">
    <source>
        <dbReference type="Google" id="ProtNLM"/>
    </source>
</evidence>
<proteinExistence type="predicted"/>
<evidence type="ECO:0000313" key="1">
    <source>
        <dbReference type="EMBL" id="GAG93491.1"/>
    </source>
</evidence>
<comment type="caution">
    <text evidence="1">The sequence shown here is derived from an EMBL/GenBank/DDBJ whole genome shotgun (WGS) entry which is preliminary data.</text>
</comment>
<gene>
    <name evidence="1" type="ORF">S01H4_44733</name>
</gene>
<feature type="non-terminal residue" evidence="1">
    <location>
        <position position="1"/>
    </location>
</feature>
<accession>X1DAR8</accession>
<organism evidence="1">
    <name type="scientific">marine sediment metagenome</name>
    <dbReference type="NCBI Taxonomy" id="412755"/>
    <lineage>
        <taxon>unclassified sequences</taxon>
        <taxon>metagenomes</taxon>
        <taxon>ecological metagenomes</taxon>
    </lineage>
</organism>
<dbReference type="Gene3D" id="3.30.428.10">
    <property type="entry name" value="HIT-like"/>
    <property type="match status" value="1"/>
</dbReference>